<evidence type="ECO:0000256" key="1">
    <source>
        <dbReference type="ARBA" id="ARBA00004651"/>
    </source>
</evidence>
<feature type="transmembrane region" description="Helical" evidence="7">
    <location>
        <begin position="85"/>
        <end position="110"/>
    </location>
</feature>
<dbReference type="EMBL" id="JBHUMY010000016">
    <property type="protein sequence ID" value="MFD2661790.1"/>
    <property type="molecule type" value="Genomic_DNA"/>
</dbReference>
<dbReference type="RefSeq" id="WP_379275077.1">
    <property type="nucleotide sequence ID" value="NZ_JBHUGT010000012.1"/>
</dbReference>
<keyword evidence="9" id="KW-1185">Reference proteome</keyword>
<keyword evidence="6 7" id="KW-0472">Membrane</keyword>
<keyword evidence="4 7" id="KW-0812">Transmembrane</keyword>
<name>A0ABW5R0C9_9BACL</name>
<feature type="transmembrane region" description="Helical" evidence="7">
    <location>
        <begin position="145"/>
        <end position="162"/>
    </location>
</feature>
<evidence type="ECO:0000256" key="3">
    <source>
        <dbReference type="ARBA" id="ARBA00022475"/>
    </source>
</evidence>
<dbReference type="InterPro" id="IPR003370">
    <property type="entry name" value="Chromate_transpt"/>
</dbReference>
<reference evidence="9" key="1">
    <citation type="journal article" date="2019" name="Int. J. Syst. Evol. Microbiol.">
        <title>The Global Catalogue of Microorganisms (GCM) 10K type strain sequencing project: providing services to taxonomists for standard genome sequencing and annotation.</title>
        <authorList>
            <consortium name="The Broad Institute Genomics Platform"/>
            <consortium name="The Broad Institute Genome Sequencing Center for Infectious Disease"/>
            <person name="Wu L."/>
            <person name="Ma J."/>
        </authorList>
    </citation>
    <scope>NUCLEOTIDE SEQUENCE [LARGE SCALE GENOMIC DNA]</scope>
    <source>
        <strain evidence="9">TISTR 1827</strain>
    </source>
</reference>
<keyword evidence="5 7" id="KW-1133">Transmembrane helix</keyword>
<dbReference type="InterPro" id="IPR052518">
    <property type="entry name" value="CHR_Transporter"/>
</dbReference>
<gene>
    <name evidence="8" type="ORF">ACFSW5_16165</name>
</gene>
<evidence type="ECO:0000313" key="8">
    <source>
        <dbReference type="EMBL" id="MFD2661790.1"/>
    </source>
</evidence>
<comment type="subcellular location">
    <subcellularLocation>
        <location evidence="1">Cell membrane</location>
        <topology evidence="1">Multi-pass membrane protein</topology>
    </subcellularLocation>
</comment>
<feature type="transmembrane region" description="Helical" evidence="7">
    <location>
        <begin position="168"/>
        <end position="187"/>
    </location>
</feature>
<sequence>MEERQQRETAKYRDIGWAMAKTGVIGYGGGPSVIPLIRYEAVTHYRWVEDEEFAEILAIANALPGPIATKMAAYLGYRTRGAAGACFAVIAHILPSAAAMIALMSIVQWLSSSAVVQGMIAAVVPVIAVMIGVMAYEFGERAVKGLGKWLGIALFAAAFGLLQLLGVHAAVVIVAFLAYGAVHFKVVDRLKERKNRRRAVRQEGGDYKTWNG</sequence>
<comment type="caution">
    <text evidence="8">The sequence shown here is derived from an EMBL/GenBank/DDBJ whole genome shotgun (WGS) entry which is preliminary data.</text>
</comment>
<comment type="similarity">
    <text evidence="2">Belongs to the chromate ion transporter (CHR) (TC 2.A.51) family.</text>
</comment>
<evidence type="ECO:0000256" key="6">
    <source>
        <dbReference type="ARBA" id="ARBA00023136"/>
    </source>
</evidence>
<accession>A0ABW5R0C9</accession>
<organism evidence="8 9">
    <name type="scientific">Paenibacillus thailandensis</name>
    <dbReference type="NCBI Taxonomy" id="393250"/>
    <lineage>
        <taxon>Bacteria</taxon>
        <taxon>Bacillati</taxon>
        <taxon>Bacillota</taxon>
        <taxon>Bacilli</taxon>
        <taxon>Bacillales</taxon>
        <taxon>Paenibacillaceae</taxon>
        <taxon>Paenibacillus</taxon>
    </lineage>
</organism>
<evidence type="ECO:0000256" key="7">
    <source>
        <dbReference type="SAM" id="Phobius"/>
    </source>
</evidence>
<evidence type="ECO:0000256" key="5">
    <source>
        <dbReference type="ARBA" id="ARBA00022989"/>
    </source>
</evidence>
<dbReference type="PANTHER" id="PTHR43663">
    <property type="entry name" value="CHROMATE TRANSPORT PROTEIN-RELATED"/>
    <property type="match status" value="1"/>
</dbReference>
<protein>
    <submittedName>
        <fullName evidence="8">Chromate transporter</fullName>
    </submittedName>
</protein>
<dbReference type="Proteomes" id="UP001597493">
    <property type="component" value="Unassembled WGS sequence"/>
</dbReference>
<dbReference type="PANTHER" id="PTHR43663:SF1">
    <property type="entry name" value="CHROMATE TRANSPORTER"/>
    <property type="match status" value="1"/>
</dbReference>
<dbReference type="Pfam" id="PF02417">
    <property type="entry name" value="Chromate_transp"/>
    <property type="match status" value="1"/>
</dbReference>
<feature type="transmembrane region" description="Helical" evidence="7">
    <location>
        <begin position="116"/>
        <end position="138"/>
    </location>
</feature>
<keyword evidence="3" id="KW-1003">Cell membrane</keyword>
<evidence type="ECO:0000256" key="2">
    <source>
        <dbReference type="ARBA" id="ARBA00005262"/>
    </source>
</evidence>
<proteinExistence type="inferred from homology"/>
<evidence type="ECO:0000256" key="4">
    <source>
        <dbReference type="ARBA" id="ARBA00022692"/>
    </source>
</evidence>
<evidence type="ECO:0000313" key="9">
    <source>
        <dbReference type="Proteomes" id="UP001597493"/>
    </source>
</evidence>